<dbReference type="Proteomes" id="UP001165263">
    <property type="component" value="Unassembled WGS sequence"/>
</dbReference>
<evidence type="ECO:0000256" key="2">
    <source>
        <dbReference type="ARBA" id="ARBA00005791"/>
    </source>
</evidence>
<dbReference type="InterPro" id="IPR023205">
    <property type="entry name" value="DsbA/DsbL"/>
</dbReference>
<evidence type="ECO:0000256" key="1">
    <source>
        <dbReference type="ARBA" id="ARBA00004418"/>
    </source>
</evidence>
<sequence>MLFLRAAGLGLLLSLSVSLAGASPAVPQNGVDYATLARPQPVQANGNKVEVIEFFMYHCPVCNALEPLLEEWVRKEGDRITVRRIHYPSTGQADPEAHLFLTLEALDRLGDMHEKVFKAVHVDHIRLNKDDVIIDWAAKNGIDRAAFLEAWNSFGVTTRLRQLERIAASYQVDSAPTLIVGGRFLTNPGLLSRQMEGADRADVFKATLHVADKLVDKAAKGQ</sequence>
<organism evidence="10 11">
    <name type="scientific">Telluria mixta</name>
    <dbReference type="NCBI Taxonomy" id="34071"/>
    <lineage>
        <taxon>Bacteria</taxon>
        <taxon>Pseudomonadati</taxon>
        <taxon>Pseudomonadota</taxon>
        <taxon>Betaproteobacteria</taxon>
        <taxon>Burkholderiales</taxon>
        <taxon>Oxalobacteraceae</taxon>
        <taxon>Telluria group</taxon>
        <taxon>Telluria</taxon>
    </lineage>
</organism>
<dbReference type="Gene3D" id="3.40.30.10">
    <property type="entry name" value="Glutaredoxin"/>
    <property type="match status" value="1"/>
</dbReference>
<evidence type="ECO:0000313" key="11">
    <source>
        <dbReference type="Proteomes" id="UP001165263"/>
    </source>
</evidence>
<evidence type="ECO:0000256" key="8">
    <source>
        <dbReference type="SAM" id="SignalP"/>
    </source>
</evidence>
<gene>
    <name evidence="10" type="ORF">NX786_29315</name>
</gene>
<keyword evidence="11" id="KW-1185">Reference proteome</keyword>
<dbReference type="SUPFAM" id="SSF52833">
    <property type="entry name" value="Thioredoxin-like"/>
    <property type="match status" value="1"/>
</dbReference>
<keyword evidence="7" id="KW-0676">Redox-active center</keyword>
<evidence type="ECO:0000259" key="9">
    <source>
        <dbReference type="PROSITE" id="PS51352"/>
    </source>
</evidence>
<dbReference type="InterPro" id="IPR036249">
    <property type="entry name" value="Thioredoxin-like_sf"/>
</dbReference>
<evidence type="ECO:0000256" key="7">
    <source>
        <dbReference type="ARBA" id="ARBA00023284"/>
    </source>
</evidence>
<dbReference type="EMBL" id="JANUHC010000014">
    <property type="protein sequence ID" value="MCS0633445.1"/>
    <property type="molecule type" value="Genomic_DNA"/>
</dbReference>
<name>A0ABT2C7S3_9BURK</name>
<evidence type="ECO:0000256" key="3">
    <source>
        <dbReference type="ARBA" id="ARBA00013831"/>
    </source>
</evidence>
<feature type="domain" description="Thioredoxin" evidence="9">
    <location>
        <begin position="11"/>
        <end position="156"/>
    </location>
</feature>
<keyword evidence="4 8" id="KW-0732">Signal</keyword>
<accession>A0ABT2C7S3</accession>
<dbReference type="InterPro" id="IPR050824">
    <property type="entry name" value="Thiol_disulfide_DsbA"/>
</dbReference>
<evidence type="ECO:0000256" key="6">
    <source>
        <dbReference type="ARBA" id="ARBA00023157"/>
    </source>
</evidence>
<dbReference type="PROSITE" id="PS51352">
    <property type="entry name" value="THIOREDOXIN_2"/>
    <property type="match status" value="1"/>
</dbReference>
<feature type="signal peptide" evidence="8">
    <location>
        <begin position="1"/>
        <end position="22"/>
    </location>
</feature>
<comment type="similarity">
    <text evidence="2">Belongs to the thioredoxin family. DsbA subfamily.</text>
</comment>
<evidence type="ECO:0000256" key="4">
    <source>
        <dbReference type="ARBA" id="ARBA00022729"/>
    </source>
</evidence>
<comment type="subcellular location">
    <subcellularLocation>
        <location evidence="1">Periplasm</location>
    </subcellularLocation>
</comment>
<proteinExistence type="inferred from homology"/>
<dbReference type="Pfam" id="PF01323">
    <property type="entry name" value="DSBA"/>
    <property type="match status" value="1"/>
</dbReference>
<dbReference type="PANTHER" id="PTHR35891:SF3">
    <property type="entry name" value="THIOL:DISULFIDE INTERCHANGE PROTEIN DSBL"/>
    <property type="match status" value="1"/>
</dbReference>
<dbReference type="RefSeq" id="WP_259452410.1">
    <property type="nucleotide sequence ID" value="NZ_CP119520.1"/>
</dbReference>
<feature type="chain" id="PRO_5046113766" description="Thiol:disulfide interchange protein DsbA" evidence="8">
    <location>
        <begin position="23"/>
        <end position="222"/>
    </location>
</feature>
<dbReference type="InterPro" id="IPR013766">
    <property type="entry name" value="Thioredoxin_domain"/>
</dbReference>
<dbReference type="PANTHER" id="PTHR35891">
    <property type="entry name" value="THIOL:DISULFIDE INTERCHANGE PROTEIN DSBA"/>
    <property type="match status" value="1"/>
</dbReference>
<reference evidence="10" key="1">
    <citation type="submission" date="2022-08" db="EMBL/GenBank/DDBJ databases">
        <title>Reclassification of Massilia species as members of the genera Telluria, Duganella, Pseudoduganella, Mokoshia gen. nov. and Zemynaea gen. nov. using orthogonal and non-orthogonal genome-based approaches.</title>
        <authorList>
            <person name="Bowman J.P."/>
        </authorList>
    </citation>
    <scope>NUCLEOTIDE SEQUENCE</scope>
    <source>
        <strain evidence="10">LMG 11547</strain>
    </source>
</reference>
<dbReference type="InterPro" id="IPR001853">
    <property type="entry name" value="DSBA-like_thioredoxin_dom"/>
</dbReference>
<keyword evidence="5" id="KW-0574">Periplasm</keyword>
<protein>
    <recommendedName>
        <fullName evidence="3">Thiol:disulfide interchange protein DsbA</fullName>
    </recommendedName>
</protein>
<evidence type="ECO:0000313" key="10">
    <source>
        <dbReference type="EMBL" id="MCS0633445.1"/>
    </source>
</evidence>
<evidence type="ECO:0000256" key="5">
    <source>
        <dbReference type="ARBA" id="ARBA00022764"/>
    </source>
</evidence>
<dbReference type="CDD" id="cd03019">
    <property type="entry name" value="DsbA_DsbA"/>
    <property type="match status" value="1"/>
</dbReference>
<comment type="caution">
    <text evidence="10">The sequence shown here is derived from an EMBL/GenBank/DDBJ whole genome shotgun (WGS) entry which is preliminary data.</text>
</comment>
<keyword evidence="6" id="KW-1015">Disulfide bond</keyword>